<evidence type="ECO:0000313" key="9">
    <source>
        <dbReference type="Proteomes" id="UP000199017"/>
    </source>
</evidence>
<accession>A0A1G8ECL7</accession>
<evidence type="ECO:0000256" key="5">
    <source>
        <dbReference type="ARBA" id="ARBA00023004"/>
    </source>
</evidence>
<dbReference type="CDD" id="cd03469">
    <property type="entry name" value="Rieske_RO_Alpha_N"/>
    <property type="match status" value="1"/>
</dbReference>
<dbReference type="EMBL" id="FNDU01000002">
    <property type="protein sequence ID" value="SDH67608.1"/>
    <property type="molecule type" value="Genomic_DNA"/>
</dbReference>
<dbReference type="PRINTS" id="PR00090">
    <property type="entry name" value="RNGDIOXGNASE"/>
</dbReference>
<organism evidence="8 9">
    <name type="scientific">Alteribacillus bidgolensis</name>
    <dbReference type="NCBI Taxonomy" id="930129"/>
    <lineage>
        <taxon>Bacteria</taxon>
        <taxon>Bacillati</taxon>
        <taxon>Bacillota</taxon>
        <taxon>Bacilli</taxon>
        <taxon>Bacillales</taxon>
        <taxon>Bacillaceae</taxon>
        <taxon>Alteribacillus</taxon>
    </lineage>
</organism>
<sequence length="385" mass="45181">MKTIEGGWPKEAKFEPTFLGYEYTDQDSFRKEVEQIWMKTWLLAGRIEEVPNVGDYFTIQLEKESLICMRTQEGSIQTYYNVCMHRGSRLCEEGTGNMSKGYITCPYHSWMYDGETGKLLSAPNIPRETEEFSCEKVQLHSVRTEIWDGYIWINMDPNAPSLEESFRLPESWSIYEKYDMKNLRIGSQKTYTVHANWKLLMENASECYHCGNIHPELSRVTPPNRPRQWIDKNIPDTEVLKHVGAMELKPGLERVNLDGKAYRPPFPNLKEEDVSKIYYLHFFPHSYICMASDYVFVAAMWPIDVDKTIVKGYWLFTPEVLENKEPIQDAIDIWDITSKEDWEACEWAQQGNESRVYESGGILTPIDWRVAKFKHYVHKKLEEPF</sequence>
<dbReference type="InterPro" id="IPR017941">
    <property type="entry name" value="Rieske_2Fe-2S"/>
</dbReference>
<dbReference type="PANTHER" id="PTHR43756:SF5">
    <property type="entry name" value="CHOLINE MONOOXYGENASE, CHLOROPLASTIC"/>
    <property type="match status" value="1"/>
</dbReference>
<protein>
    <submittedName>
        <fullName evidence="8">Rieske 2Fe-2S family protein</fullName>
    </submittedName>
</protein>
<evidence type="ECO:0000313" key="8">
    <source>
        <dbReference type="EMBL" id="SDH67608.1"/>
    </source>
</evidence>
<keyword evidence="2" id="KW-0001">2Fe-2S</keyword>
<dbReference type="GO" id="GO:0005506">
    <property type="term" value="F:iron ion binding"/>
    <property type="evidence" value="ECO:0007669"/>
    <property type="project" value="InterPro"/>
</dbReference>
<keyword evidence="3" id="KW-0479">Metal-binding</keyword>
<reference evidence="8 9" key="1">
    <citation type="submission" date="2016-10" db="EMBL/GenBank/DDBJ databases">
        <authorList>
            <person name="de Groot N.N."/>
        </authorList>
    </citation>
    <scope>NUCLEOTIDE SEQUENCE [LARGE SCALE GENOMIC DNA]</scope>
    <source>
        <strain evidence="9">P4B,CCM 7963,CECT 7998,DSM 25260,IBRC-M 10614,KCTC 13821</strain>
    </source>
</reference>
<dbReference type="Proteomes" id="UP000199017">
    <property type="component" value="Unassembled WGS sequence"/>
</dbReference>
<dbReference type="InterPro" id="IPR036922">
    <property type="entry name" value="Rieske_2Fe-2S_sf"/>
</dbReference>
<keyword evidence="6" id="KW-0411">Iron-sulfur</keyword>
<dbReference type="Pfam" id="PF00848">
    <property type="entry name" value="Ring_hydroxyl_A"/>
    <property type="match status" value="1"/>
</dbReference>
<evidence type="ECO:0000256" key="6">
    <source>
        <dbReference type="ARBA" id="ARBA00023014"/>
    </source>
</evidence>
<evidence type="ECO:0000256" key="1">
    <source>
        <dbReference type="ARBA" id="ARBA00001962"/>
    </source>
</evidence>
<keyword evidence="5" id="KW-0408">Iron</keyword>
<comment type="cofactor">
    <cofactor evidence="1">
        <name>Fe cation</name>
        <dbReference type="ChEBI" id="CHEBI:24875"/>
    </cofactor>
</comment>
<dbReference type="Pfam" id="PF00355">
    <property type="entry name" value="Rieske"/>
    <property type="match status" value="1"/>
</dbReference>
<dbReference type="GO" id="GO:0004497">
    <property type="term" value="F:monooxygenase activity"/>
    <property type="evidence" value="ECO:0007669"/>
    <property type="project" value="UniProtKB-ARBA"/>
</dbReference>
<dbReference type="PANTHER" id="PTHR43756">
    <property type="entry name" value="CHOLINE MONOOXYGENASE, CHLOROPLASTIC"/>
    <property type="match status" value="1"/>
</dbReference>
<evidence type="ECO:0000256" key="2">
    <source>
        <dbReference type="ARBA" id="ARBA00022714"/>
    </source>
</evidence>
<evidence type="ECO:0000256" key="3">
    <source>
        <dbReference type="ARBA" id="ARBA00022723"/>
    </source>
</evidence>
<keyword evidence="9" id="KW-1185">Reference proteome</keyword>
<proteinExistence type="predicted"/>
<dbReference type="PROSITE" id="PS51296">
    <property type="entry name" value="RIESKE"/>
    <property type="match status" value="1"/>
</dbReference>
<dbReference type="AlphaFoldDB" id="A0A1G8ECL7"/>
<gene>
    <name evidence="8" type="ORF">SAMN05216352_102166</name>
</gene>
<dbReference type="RefSeq" id="WP_091581175.1">
    <property type="nucleotide sequence ID" value="NZ_FNDU01000002.1"/>
</dbReference>
<evidence type="ECO:0000256" key="4">
    <source>
        <dbReference type="ARBA" id="ARBA00023002"/>
    </source>
</evidence>
<keyword evidence="4" id="KW-0560">Oxidoreductase</keyword>
<dbReference type="OrthoDB" id="9800776at2"/>
<dbReference type="GO" id="GO:0051537">
    <property type="term" value="F:2 iron, 2 sulfur cluster binding"/>
    <property type="evidence" value="ECO:0007669"/>
    <property type="project" value="UniProtKB-KW"/>
</dbReference>
<dbReference type="Gene3D" id="3.90.380.10">
    <property type="entry name" value="Naphthalene 1,2-dioxygenase Alpha Subunit, Chain A, domain 1"/>
    <property type="match status" value="1"/>
</dbReference>
<feature type="domain" description="Rieske" evidence="7">
    <location>
        <begin position="41"/>
        <end position="153"/>
    </location>
</feature>
<dbReference type="SUPFAM" id="SSF50022">
    <property type="entry name" value="ISP domain"/>
    <property type="match status" value="1"/>
</dbReference>
<dbReference type="STRING" id="930129.SAMN05216352_102166"/>
<evidence type="ECO:0000259" key="7">
    <source>
        <dbReference type="PROSITE" id="PS51296"/>
    </source>
</evidence>
<dbReference type="SUPFAM" id="SSF55961">
    <property type="entry name" value="Bet v1-like"/>
    <property type="match status" value="1"/>
</dbReference>
<name>A0A1G8ECL7_9BACI</name>
<dbReference type="InterPro" id="IPR001663">
    <property type="entry name" value="Rng_hydr_dOase-A"/>
</dbReference>
<dbReference type="Gene3D" id="2.102.10.10">
    <property type="entry name" value="Rieske [2Fe-2S] iron-sulphur domain"/>
    <property type="match status" value="1"/>
</dbReference>
<dbReference type="InterPro" id="IPR015879">
    <property type="entry name" value="Ring_hydroxy_dOase_asu_C_dom"/>
</dbReference>
<dbReference type="GO" id="GO:0016705">
    <property type="term" value="F:oxidoreductase activity, acting on paired donors, with incorporation or reduction of molecular oxygen"/>
    <property type="evidence" value="ECO:0007669"/>
    <property type="project" value="UniProtKB-ARBA"/>
</dbReference>